<comment type="caution">
    <text evidence="1">The sequence shown here is derived from an EMBL/GenBank/DDBJ whole genome shotgun (WGS) entry which is preliminary data.</text>
</comment>
<name>A0A243RUM6_9ACTN</name>
<accession>A0A243RUM6</accession>
<sequence length="246" mass="27158">MANERLRVALLEHGTTVDALAEAVRVDAKTVERWITQGRIPYRKHRFAVAKLLGVEEAYLWPDALTPKQAAAVSGSELVTVYPHRWAVPKDTWGRLFSAAQEEIGVLVYSGIFIAQDTGIMRTFAEKAKAGVRVRILLGNPDALEVAQRGADEGVGDGMAAQTRMALMLYRPLQQVEGIEIRLHHTILYNSIYRGDDQLLVNTHIYGKFAADAPVMHLRKIVGGDMVSTYTDSFEAVWAGATPVES</sequence>
<dbReference type="SUPFAM" id="SSF47413">
    <property type="entry name" value="lambda repressor-like DNA-binding domains"/>
    <property type="match status" value="1"/>
</dbReference>
<organism evidence="1 2">
    <name type="scientific">Streptosporangium minutum</name>
    <dbReference type="NCBI Taxonomy" id="569862"/>
    <lineage>
        <taxon>Bacteria</taxon>
        <taxon>Bacillati</taxon>
        <taxon>Actinomycetota</taxon>
        <taxon>Actinomycetes</taxon>
        <taxon>Streptosporangiales</taxon>
        <taxon>Streptosporangiaceae</taxon>
        <taxon>Streptosporangium</taxon>
    </lineage>
</organism>
<reference evidence="1 2" key="1">
    <citation type="submission" date="2017-05" db="EMBL/GenBank/DDBJ databases">
        <title>Biotechnological potential of actinobacteria isolated from South African environments.</title>
        <authorList>
            <person name="Le Roes-Hill M."/>
            <person name="Prins A."/>
            <person name="Durrell K.A."/>
        </authorList>
    </citation>
    <scope>NUCLEOTIDE SEQUENCE [LARGE SCALE GENOMIC DNA]</scope>
    <source>
        <strain evidence="1">M26</strain>
    </source>
</reference>
<dbReference type="Gene3D" id="1.10.260.40">
    <property type="entry name" value="lambda repressor-like DNA-binding domains"/>
    <property type="match status" value="1"/>
</dbReference>
<protein>
    <submittedName>
        <fullName evidence="1">XRE family transcriptional regulator</fullName>
    </submittedName>
</protein>
<dbReference type="RefSeq" id="WP_086568706.1">
    <property type="nucleotide sequence ID" value="NZ_NGFP01000014.1"/>
</dbReference>
<dbReference type="Proteomes" id="UP000194761">
    <property type="component" value="Unassembled WGS sequence"/>
</dbReference>
<dbReference type="GO" id="GO:0003677">
    <property type="term" value="F:DNA binding"/>
    <property type="evidence" value="ECO:0007669"/>
    <property type="project" value="InterPro"/>
</dbReference>
<evidence type="ECO:0000313" key="1">
    <source>
        <dbReference type="EMBL" id="OUC98897.1"/>
    </source>
</evidence>
<proteinExistence type="predicted"/>
<keyword evidence="2" id="KW-1185">Reference proteome</keyword>
<dbReference type="AlphaFoldDB" id="A0A243RUM6"/>
<dbReference type="InterPro" id="IPR001387">
    <property type="entry name" value="Cro/C1-type_HTH"/>
</dbReference>
<dbReference type="SUPFAM" id="SSF56024">
    <property type="entry name" value="Phospholipase D/nuclease"/>
    <property type="match status" value="1"/>
</dbReference>
<dbReference type="EMBL" id="NGFP01000014">
    <property type="protein sequence ID" value="OUC98897.1"/>
    <property type="molecule type" value="Genomic_DNA"/>
</dbReference>
<dbReference type="InterPro" id="IPR010982">
    <property type="entry name" value="Lambda_DNA-bd_dom_sf"/>
</dbReference>
<dbReference type="CDD" id="cd00093">
    <property type="entry name" value="HTH_XRE"/>
    <property type="match status" value="1"/>
</dbReference>
<evidence type="ECO:0000313" key="2">
    <source>
        <dbReference type="Proteomes" id="UP000194761"/>
    </source>
</evidence>
<gene>
    <name evidence="1" type="ORF">CA984_05120</name>
</gene>